<dbReference type="PANTHER" id="PTHR43245">
    <property type="entry name" value="BIFUNCTIONAL POLYMYXIN RESISTANCE PROTEIN ARNA"/>
    <property type="match status" value="1"/>
</dbReference>
<dbReference type="OrthoDB" id="1490291at2"/>
<sequence>MKYLLTGASGFLGNYISKKLPGEVISLGRSGNNELICDLSNKVPDLVPVEMVIHSAGHAHRIPKNEEEEQQFWKVNFDGTKNLTKGLEKLETLPETFVFISTVAVYGLEQGELINESTQENPQSPYGKSKLEAELFLTDWAEKNKVNLVILRLPLIAGGENTPGNLGAMIKAIRKNYYFRVGEGKARKSMVLAEDIGTLIPNLVGKSGVFNLTDGKHPSLAELDTYLSGIYNKRVKQINYSLLQSLAKIGDFLPFFPLNSYRLEKLSNALTFDDSKAKTILGWDPNPVIGNLDLKSI</sequence>
<dbReference type="AlphaFoldDB" id="A3I1Z8"/>
<dbReference type="Pfam" id="PF01370">
    <property type="entry name" value="Epimerase"/>
    <property type="match status" value="1"/>
</dbReference>
<gene>
    <name evidence="2" type="ORF">ALPR1_09318</name>
</gene>
<evidence type="ECO:0000313" key="3">
    <source>
        <dbReference type="Proteomes" id="UP000003919"/>
    </source>
</evidence>
<name>A3I1Z8_9BACT</name>
<dbReference type="STRING" id="388413.ALPR1_09318"/>
<dbReference type="SUPFAM" id="SSF51735">
    <property type="entry name" value="NAD(P)-binding Rossmann-fold domains"/>
    <property type="match status" value="1"/>
</dbReference>
<reference evidence="2 3" key="1">
    <citation type="journal article" date="2011" name="J. Bacteriol.">
        <title>Complete genome sequence of Algoriphagus sp. PR1, bacterial prey of a colony-forming choanoflagellate.</title>
        <authorList>
            <person name="Alegado R.A."/>
            <person name="Ferriera S."/>
            <person name="Nusbaum C."/>
            <person name="Young S.K."/>
            <person name="Zeng Q."/>
            <person name="Imamovic A."/>
            <person name="Fairclough S.R."/>
            <person name="King N."/>
        </authorList>
    </citation>
    <scope>NUCLEOTIDE SEQUENCE [LARGE SCALE GENOMIC DNA]</scope>
    <source>
        <strain evidence="2 3">PR1</strain>
    </source>
</reference>
<organism evidence="2 3">
    <name type="scientific">Algoriphagus machipongonensis</name>
    <dbReference type="NCBI Taxonomy" id="388413"/>
    <lineage>
        <taxon>Bacteria</taxon>
        <taxon>Pseudomonadati</taxon>
        <taxon>Bacteroidota</taxon>
        <taxon>Cytophagia</taxon>
        <taxon>Cytophagales</taxon>
        <taxon>Cyclobacteriaceae</taxon>
        <taxon>Algoriphagus</taxon>
    </lineage>
</organism>
<dbReference type="InterPro" id="IPR050177">
    <property type="entry name" value="Lipid_A_modif_metabolic_enz"/>
</dbReference>
<dbReference type="Proteomes" id="UP000003919">
    <property type="component" value="Unassembled WGS sequence"/>
</dbReference>
<comment type="caution">
    <text evidence="2">The sequence shown here is derived from an EMBL/GenBank/DDBJ whole genome shotgun (WGS) entry which is preliminary data.</text>
</comment>
<proteinExistence type="predicted"/>
<dbReference type="HOGENOM" id="CLU_007383_6_1_10"/>
<feature type="domain" description="NAD-dependent epimerase/dehydratase" evidence="1">
    <location>
        <begin position="4"/>
        <end position="196"/>
    </location>
</feature>
<protein>
    <submittedName>
        <fullName evidence="2">DNTP-hexose dehydratase-epimerase</fullName>
    </submittedName>
</protein>
<evidence type="ECO:0000313" key="2">
    <source>
        <dbReference type="EMBL" id="EAZ79814.1"/>
    </source>
</evidence>
<dbReference type="InterPro" id="IPR036291">
    <property type="entry name" value="NAD(P)-bd_dom_sf"/>
</dbReference>
<dbReference type="InterPro" id="IPR001509">
    <property type="entry name" value="Epimerase_deHydtase"/>
</dbReference>
<keyword evidence="3" id="KW-1185">Reference proteome</keyword>
<dbReference type="RefSeq" id="WP_008200061.1">
    <property type="nucleotide sequence ID" value="NZ_CM001023.1"/>
</dbReference>
<dbReference type="EMBL" id="AAXU02000001">
    <property type="protein sequence ID" value="EAZ79814.1"/>
    <property type="molecule type" value="Genomic_DNA"/>
</dbReference>
<dbReference type="eggNOG" id="COG0451">
    <property type="taxonomic scope" value="Bacteria"/>
</dbReference>
<evidence type="ECO:0000259" key="1">
    <source>
        <dbReference type="Pfam" id="PF01370"/>
    </source>
</evidence>
<accession>A3I1Z8</accession>
<dbReference type="Gene3D" id="3.40.50.720">
    <property type="entry name" value="NAD(P)-binding Rossmann-like Domain"/>
    <property type="match status" value="1"/>
</dbReference>